<dbReference type="GO" id="GO:0000724">
    <property type="term" value="P:double-strand break repair via homologous recombination"/>
    <property type="evidence" value="ECO:0007669"/>
    <property type="project" value="TreeGrafter"/>
</dbReference>
<reference evidence="6 7" key="1">
    <citation type="submission" date="2020-12" db="EMBL/GenBank/DDBJ databases">
        <title>Metabolic potential, ecology and presence of endohyphal bacteria is reflected in genomic diversity of Mucoromycotina.</title>
        <authorList>
            <person name="Muszewska A."/>
            <person name="Okrasinska A."/>
            <person name="Steczkiewicz K."/>
            <person name="Drgas O."/>
            <person name="Orlowska M."/>
            <person name="Perlinska-Lenart U."/>
            <person name="Aleksandrzak-Piekarczyk T."/>
            <person name="Szatraj K."/>
            <person name="Zielenkiewicz U."/>
            <person name="Pilsyk S."/>
            <person name="Malc E."/>
            <person name="Mieczkowski P."/>
            <person name="Kruszewska J.S."/>
            <person name="Biernat P."/>
            <person name="Pawlowska J."/>
        </authorList>
    </citation>
    <scope>NUCLEOTIDE SEQUENCE [LARGE SCALE GENOMIC DNA]</scope>
    <source>
        <strain evidence="6 7">CBS 142.35</strain>
    </source>
</reference>
<dbReference type="Gene3D" id="3.30.390.80">
    <property type="entry name" value="DNA repair protein Rad52/59/22"/>
    <property type="match status" value="1"/>
</dbReference>
<keyword evidence="2" id="KW-0227">DNA damage</keyword>
<dbReference type="AlphaFoldDB" id="A0A8H7S7N5"/>
<evidence type="ECO:0000256" key="5">
    <source>
        <dbReference type="SAM" id="MobiDB-lite"/>
    </source>
</evidence>
<dbReference type="InterPro" id="IPR041247">
    <property type="entry name" value="Rad52_fam"/>
</dbReference>
<evidence type="ECO:0000256" key="4">
    <source>
        <dbReference type="ARBA" id="ARBA00023204"/>
    </source>
</evidence>
<dbReference type="InterPro" id="IPR042525">
    <property type="entry name" value="Rad52_Rad59_Rad22_sf"/>
</dbReference>
<comment type="similarity">
    <text evidence="1">Belongs to the RAD52 family.</text>
</comment>
<keyword evidence="7" id="KW-1185">Reference proteome</keyword>
<feature type="compositionally biased region" description="Polar residues" evidence="5">
    <location>
        <begin position="241"/>
        <end position="265"/>
    </location>
</feature>
<accession>A0A8H7S7N5</accession>
<dbReference type="Proteomes" id="UP000646827">
    <property type="component" value="Unassembled WGS sequence"/>
</dbReference>
<dbReference type="GO" id="GO:0045002">
    <property type="term" value="P:double-strand break repair via single-strand annealing"/>
    <property type="evidence" value="ECO:0007669"/>
    <property type="project" value="TreeGrafter"/>
</dbReference>
<comment type="caution">
    <text evidence="6">The sequence shown here is derived from an EMBL/GenBank/DDBJ whole genome shotgun (WGS) entry which is preliminary data.</text>
</comment>
<dbReference type="EMBL" id="JAEPRB010000045">
    <property type="protein sequence ID" value="KAG2224320.1"/>
    <property type="molecule type" value="Genomic_DNA"/>
</dbReference>
<evidence type="ECO:0000256" key="1">
    <source>
        <dbReference type="ARBA" id="ARBA00006638"/>
    </source>
</evidence>
<feature type="compositionally biased region" description="Polar residues" evidence="5">
    <location>
        <begin position="191"/>
        <end position="230"/>
    </location>
</feature>
<evidence type="ECO:0000313" key="7">
    <source>
        <dbReference type="Proteomes" id="UP000646827"/>
    </source>
</evidence>
<feature type="region of interest" description="Disordered" evidence="5">
    <location>
        <begin position="334"/>
        <end position="354"/>
    </location>
</feature>
<organism evidence="6 7">
    <name type="scientific">Circinella minor</name>
    <dbReference type="NCBI Taxonomy" id="1195481"/>
    <lineage>
        <taxon>Eukaryota</taxon>
        <taxon>Fungi</taxon>
        <taxon>Fungi incertae sedis</taxon>
        <taxon>Mucoromycota</taxon>
        <taxon>Mucoromycotina</taxon>
        <taxon>Mucoromycetes</taxon>
        <taxon>Mucorales</taxon>
        <taxon>Lichtheimiaceae</taxon>
        <taxon>Circinella</taxon>
    </lineage>
</organism>
<keyword evidence="4" id="KW-0234">DNA repair</keyword>
<proteinExistence type="inferred from homology"/>
<feature type="compositionally biased region" description="Low complexity" evidence="5">
    <location>
        <begin position="173"/>
        <end position="190"/>
    </location>
</feature>
<protein>
    <recommendedName>
        <fullName evidence="8">DNA repair and recombination protein RAD52</fullName>
    </recommendedName>
</protein>
<dbReference type="SUPFAM" id="SSF54768">
    <property type="entry name" value="dsRNA-binding domain-like"/>
    <property type="match status" value="1"/>
</dbReference>
<sequence length="354" mass="39314">MSKRYEFTPQEVERLNVELNRQLGPEFLHQRTGPGGKFTYIEGQSAIHLANELFGFNGWTSELRSLTVDFMDEHDGRVNVGVSAIVRITLKDGTFHEDIGYGSMENSKSKAAAMEKAKKEAATDALKRTLRMFGNVLGNCIYDKNYTSRMQYVKTPGLPQLDIKNLYRDKRCAQPASPQKPSPQQQQEQPLKSNYSIPGTTTFSPAGTLVASHSSNNNSKQTSTAVSSRATVPRLTRSRSKQLLEQEQYTLATSNNKNNISGHSITSTKTTTTPTQNKKPKNNNYSNNKNDDTLVVSPLPPNQAPPLRSSLSRNGDSFSIDGDDEFLAEVIALEKDYDKPDIESQPISDDPAFK</sequence>
<gene>
    <name evidence="6" type="ORF">INT45_012889</name>
</gene>
<dbReference type="OrthoDB" id="206565at2759"/>
<evidence type="ECO:0000256" key="3">
    <source>
        <dbReference type="ARBA" id="ARBA00023172"/>
    </source>
</evidence>
<keyword evidence="3" id="KW-0233">DNA recombination</keyword>
<dbReference type="GO" id="GO:0005634">
    <property type="term" value="C:nucleus"/>
    <property type="evidence" value="ECO:0007669"/>
    <property type="project" value="TreeGrafter"/>
</dbReference>
<evidence type="ECO:0000256" key="2">
    <source>
        <dbReference type="ARBA" id="ARBA00022763"/>
    </source>
</evidence>
<dbReference type="FunFam" id="3.30.390.80:FF:000001">
    <property type="entry name" value="DNA repair protein RAD52 homolog"/>
    <property type="match status" value="1"/>
</dbReference>
<dbReference type="GO" id="GO:0003697">
    <property type="term" value="F:single-stranded DNA binding"/>
    <property type="evidence" value="ECO:0007669"/>
    <property type="project" value="UniProtKB-ARBA"/>
</dbReference>
<evidence type="ECO:0008006" key="8">
    <source>
        <dbReference type="Google" id="ProtNLM"/>
    </source>
</evidence>
<evidence type="ECO:0000313" key="6">
    <source>
        <dbReference type="EMBL" id="KAG2224320.1"/>
    </source>
</evidence>
<dbReference type="PANTHER" id="PTHR12132">
    <property type="entry name" value="DNA REPAIR AND RECOMBINATION PROTEIN RAD52, RAD59"/>
    <property type="match status" value="1"/>
</dbReference>
<name>A0A8H7S7N5_9FUNG</name>
<dbReference type="InterPro" id="IPR007232">
    <property type="entry name" value="Rad52_Rad59_Rad22"/>
</dbReference>
<feature type="compositionally biased region" description="Low complexity" evidence="5">
    <location>
        <begin position="266"/>
        <end position="288"/>
    </location>
</feature>
<dbReference type="GO" id="GO:0006312">
    <property type="term" value="P:mitotic recombination"/>
    <property type="evidence" value="ECO:0007669"/>
    <property type="project" value="TreeGrafter"/>
</dbReference>
<dbReference type="PANTHER" id="PTHR12132:SF1">
    <property type="entry name" value="DNA REPAIR PROTEIN RAD52 HOMOLOG"/>
    <property type="match status" value="1"/>
</dbReference>
<feature type="region of interest" description="Disordered" evidence="5">
    <location>
        <begin position="172"/>
        <end position="320"/>
    </location>
</feature>
<dbReference type="Pfam" id="PF04098">
    <property type="entry name" value="Rad52_Rad22"/>
    <property type="match status" value="1"/>
</dbReference>